<dbReference type="Proteomes" id="UP000885779">
    <property type="component" value="Unassembled WGS sequence"/>
</dbReference>
<dbReference type="InterPro" id="IPR015422">
    <property type="entry name" value="PyrdxlP-dep_Trfase_small"/>
</dbReference>
<comment type="caution">
    <text evidence="6">The sequence shown here is derived from an EMBL/GenBank/DDBJ whole genome shotgun (WGS) entry which is preliminary data.</text>
</comment>
<evidence type="ECO:0000256" key="2">
    <source>
        <dbReference type="ARBA" id="ARBA00037999"/>
    </source>
</evidence>
<gene>
    <name evidence="6" type="ORF">ENK44_14560</name>
</gene>
<dbReference type="Gene3D" id="3.90.1150.10">
    <property type="entry name" value="Aspartate Aminotransferase, domain 1"/>
    <property type="match status" value="1"/>
</dbReference>
<dbReference type="FunFam" id="3.40.640.10:FF:000089">
    <property type="entry name" value="Aminotransferase, DegT/DnrJ/EryC1/StrS family"/>
    <property type="match status" value="1"/>
</dbReference>
<dbReference type="PIRSF" id="PIRSF000390">
    <property type="entry name" value="PLP_StrS"/>
    <property type="match status" value="1"/>
</dbReference>
<dbReference type="Gene3D" id="3.40.640.10">
    <property type="entry name" value="Type I PLP-dependent aspartate aminotransferase-like (Major domain)"/>
    <property type="match status" value="1"/>
</dbReference>
<dbReference type="GO" id="GO:0008483">
    <property type="term" value="F:transaminase activity"/>
    <property type="evidence" value="ECO:0007669"/>
    <property type="project" value="UniProtKB-KW"/>
</dbReference>
<dbReference type="PANTHER" id="PTHR30244:SF39">
    <property type="entry name" value="BLR3650 PROTEIN"/>
    <property type="match status" value="1"/>
</dbReference>
<keyword evidence="6" id="KW-0032">Aminotransferase</keyword>
<reference evidence="6" key="1">
    <citation type="journal article" date="2020" name="mSystems">
        <title>Genome- and Community-Level Interaction Insights into Carbon Utilization and Element Cycling Functions of Hydrothermarchaeota in Hydrothermal Sediment.</title>
        <authorList>
            <person name="Zhou Z."/>
            <person name="Liu Y."/>
            <person name="Xu W."/>
            <person name="Pan J."/>
            <person name="Luo Z.H."/>
            <person name="Li M."/>
        </authorList>
    </citation>
    <scope>NUCLEOTIDE SEQUENCE [LARGE SCALE GENOMIC DNA]</scope>
    <source>
        <strain evidence="6">HyVt-577</strain>
    </source>
</reference>
<comment type="similarity">
    <text evidence="2 5">Belongs to the DegT/DnrJ/EryC1 family.</text>
</comment>
<evidence type="ECO:0000256" key="1">
    <source>
        <dbReference type="ARBA" id="ARBA00022898"/>
    </source>
</evidence>
<dbReference type="InterPro" id="IPR000653">
    <property type="entry name" value="DegT/StrS_aminotransferase"/>
</dbReference>
<dbReference type="Pfam" id="PF01041">
    <property type="entry name" value="DegT_DnrJ_EryC1"/>
    <property type="match status" value="1"/>
</dbReference>
<sequence>MKEFKIPLSQPDITDLERRYVMEVLQTPNLSLGPKLPEFEKKVSDYVGTRFAVAVNSGTSALHCCIKSFGIGPGDEVITSPFSFIATSNAALFEGAKPVFVDIDPDTYNIDFRQIEEKITERTKAIIPVHVFGLPAEMDAINKIAKKYNLRVLEDAAEAIGAEYKKRKAGSLGDCAVFAFYPNKQITTGEGGIIVTDNESLAALCRSLRNQGRGDTSGWLQHQRLGYNYRLSDINCALGIAQMERLSEILDKRTRVAQWYLEQLHDVPELTTQQIPANCKKSWFVFVVALSPLYSKKSRDEILSHLRKKGIACSNYFSPIHLQPFMAARFGYKEGDFPVTESLSKRTIALPFFANLSKENVRYVTDVLKNSL</sequence>
<keyword evidence="1 4" id="KW-0663">Pyridoxal phosphate</keyword>
<dbReference type="AlphaFoldDB" id="A0A7V4WWU2"/>
<dbReference type="GO" id="GO:0030170">
    <property type="term" value="F:pyridoxal phosphate binding"/>
    <property type="evidence" value="ECO:0007669"/>
    <property type="project" value="UniProtKB-ARBA"/>
</dbReference>
<dbReference type="EMBL" id="DRQG01000140">
    <property type="protein sequence ID" value="HGY56927.1"/>
    <property type="molecule type" value="Genomic_DNA"/>
</dbReference>
<protein>
    <submittedName>
        <fullName evidence="6">DegT/DnrJ/EryC1/StrS family aminotransferase</fullName>
    </submittedName>
</protein>
<accession>A0A7V4WWU2</accession>
<dbReference type="InterPro" id="IPR015424">
    <property type="entry name" value="PyrdxlP-dep_Trfase"/>
</dbReference>
<evidence type="ECO:0000256" key="4">
    <source>
        <dbReference type="PIRSR" id="PIRSR000390-2"/>
    </source>
</evidence>
<feature type="modified residue" description="N6-(pyridoxal phosphate)lysine" evidence="4">
    <location>
        <position position="184"/>
    </location>
</feature>
<dbReference type="CDD" id="cd00616">
    <property type="entry name" value="AHBA_syn"/>
    <property type="match status" value="1"/>
</dbReference>
<name>A0A7V4WWU2_CALAY</name>
<dbReference type="SUPFAM" id="SSF53383">
    <property type="entry name" value="PLP-dependent transferases"/>
    <property type="match status" value="1"/>
</dbReference>
<evidence type="ECO:0000256" key="3">
    <source>
        <dbReference type="PIRSR" id="PIRSR000390-1"/>
    </source>
</evidence>
<proteinExistence type="inferred from homology"/>
<keyword evidence="6" id="KW-0808">Transferase</keyword>
<feature type="active site" description="Proton acceptor" evidence="3">
    <location>
        <position position="184"/>
    </location>
</feature>
<organism evidence="6">
    <name type="scientific">Caldithrix abyssi</name>
    <dbReference type="NCBI Taxonomy" id="187145"/>
    <lineage>
        <taxon>Bacteria</taxon>
        <taxon>Pseudomonadati</taxon>
        <taxon>Calditrichota</taxon>
        <taxon>Calditrichia</taxon>
        <taxon>Calditrichales</taxon>
        <taxon>Calditrichaceae</taxon>
        <taxon>Caldithrix</taxon>
    </lineage>
</organism>
<evidence type="ECO:0000256" key="5">
    <source>
        <dbReference type="RuleBase" id="RU004508"/>
    </source>
</evidence>
<dbReference type="GO" id="GO:0000271">
    <property type="term" value="P:polysaccharide biosynthetic process"/>
    <property type="evidence" value="ECO:0007669"/>
    <property type="project" value="TreeGrafter"/>
</dbReference>
<dbReference type="PANTHER" id="PTHR30244">
    <property type="entry name" value="TRANSAMINASE"/>
    <property type="match status" value="1"/>
</dbReference>
<dbReference type="InterPro" id="IPR015421">
    <property type="entry name" value="PyrdxlP-dep_Trfase_major"/>
</dbReference>
<evidence type="ECO:0000313" key="6">
    <source>
        <dbReference type="EMBL" id="HGY56927.1"/>
    </source>
</evidence>